<reference evidence="1" key="2">
    <citation type="submission" date="2025-08" db="UniProtKB">
        <authorList>
            <consortium name="EnsemblFungi"/>
        </authorList>
    </citation>
    <scope>IDENTIFICATION</scope>
    <source>
        <strain evidence="1">4287 / CBS 123668 / FGSC 9935 / NRRL 34936</strain>
    </source>
</reference>
<dbReference type="Proteomes" id="UP000002489">
    <property type="component" value="Unassembled WGS sequence"/>
</dbReference>
<name>A0A0D2XDS3_FUSOF</name>
<reference evidence="2" key="1">
    <citation type="journal article" date="2012" name="Mol. Plant Microbe Interact.">
        <title>A highly conserved effector in Fusarium oxysporum is required for full virulence on Arabidopsis.</title>
        <authorList>
            <person name="Thatcher L.F."/>
            <person name="Gardiner D.M."/>
            <person name="Kazan K."/>
            <person name="Manners J."/>
        </authorList>
    </citation>
    <scope>NUCLEOTIDE SEQUENCE [LARGE SCALE GENOMIC DNA]</scope>
    <source>
        <strain evidence="2">Fo5176</strain>
    </source>
</reference>
<dbReference type="AlphaFoldDB" id="A0A0D2XDS3"/>
<protein>
    <submittedName>
        <fullName evidence="1">Uncharacterized protein</fullName>
    </submittedName>
</protein>
<sequence>MHKVHYGKSHLLHLVLVLGVRASRHTSNIERRQNRQNVYSNTIIASVLQETTSHTISSRSCHQPDGYSGTIQALSCFVSHEYPLRTLDRTAMGSTRMHPSLCTSQFETPTSYEVKVGKISFDNSGSRMHCAGTSPRARMLITHGLGCKILRSTTSNVSPAQDVEV</sequence>
<organism evidence="1 2">
    <name type="scientific">Fusarium oxysporum (strain Fo5176)</name>
    <name type="common">Fusarium vascular wilt</name>
    <dbReference type="NCBI Taxonomy" id="660025"/>
    <lineage>
        <taxon>Eukaryota</taxon>
        <taxon>Fungi</taxon>
        <taxon>Dikarya</taxon>
        <taxon>Ascomycota</taxon>
        <taxon>Pezizomycotina</taxon>
        <taxon>Sordariomycetes</taxon>
        <taxon>Hypocreomycetidae</taxon>
        <taxon>Hypocreales</taxon>
        <taxon>Nectriaceae</taxon>
        <taxon>Fusarium</taxon>
        <taxon>Fusarium oxysporum species complex</taxon>
    </lineage>
</organism>
<proteinExistence type="predicted"/>
<gene>
    <name evidence="1" type="primary">28944277</name>
</gene>
<evidence type="ECO:0000313" key="1">
    <source>
        <dbReference type="EnsemblFungi" id="FOXG_02053P0"/>
    </source>
</evidence>
<accession>A0A0D2XDS3</accession>
<dbReference type="EnsemblFungi" id="FOXG_02053T0">
    <property type="protein sequence ID" value="FOXG_02053P0"/>
    <property type="gene ID" value="FOXG_02053"/>
</dbReference>
<evidence type="ECO:0000313" key="2">
    <source>
        <dbReference type="Proteomes" id="UP000002489"/>
    </source>
</evidence>
<dbReference type="VEuPathDB" id="FungiDB:FOXG_02053"/>